<feature type="region of interest" description="Disordered" evidence="1">
    <location>
        <begin position="146"/>
        <end position="203"/>
    </location>
</feature>
<organism evidence="4">
    <name type="scientific">Selaginella moellendorffii</name>
    <name type="common">Spikemoss</name>
    <dbReference type="NCBI Taxonomy" id="88036"/>
    <lineage>
        <taxon>Eukaryota</taxon>
        <taxon>Viridiplantae</taxon>
        <taxon>Streptophyta</taxon>
        <taxon>Embryophyta</taxon>
        <taxon>Tracheophyta</taxon>
        <taxon>Lycopodiopsida</taxon>
        <taxon>Selaginellales</taxon>
        <taxon>Selaginellaceae</taxon>
        <taxon>Selaginella</taxon>
    </lineage>
</organism>
<dbReference type="AlphaFoldDB" id="D8SG59"/>
<gene>
    <name evidence="3" type="ORF">SELMODRAFT_421721</name>
</gene>
<feature type="compositionally biased region" description="Basic and acidic residues" evidence="1">
    <location>
        <begin position="192"/>
        <end position="203"/>
    </location>
</feature>
<reference evidence="3 4" key="1">
    <citation type="journal article" date="2011" name="Science">
        <title>The Selaginella genome identifies genetic changes associated with the evolution of vascular plants.</title>
        <authorList>
            <person name="Banks J.A."/>
            <person name="Nishiyama T."/>
            <person name="Hasebe M."/>
            <person name="Bowman J.L."/>
            <person name="Gribskov M."/>
            <person name="dePamphilis C."/>
            <person name="Albert V.A."/>
            <person name="Aono N."/>
            <person name="Aoyama T."/>
            <person name="Ambrose B.A."/>
            <person name="Ashton N.W."/>
            <person name="Axtell M.J."/>
            <person name="Barker E."/>
            <person name="Barker M.S."/>
            <person name="Bennetzen J.L."/>
            <person name="Bonawitz N.D."/>
            <person name="Chapple C."/>
            <person name="Cheng C."/>
            <person name="Correa L.G."/>
            <person name="Dacre M."/>
            <person name="DeBarry J."/>
            <person name="Dreyer I."/>
            <person name="Elias M."/>
            <person name="Engstrom E.M."/>
            <person name="Estelle M."/>
            <person name="Feng L."/>
            <person name="Finet C."/>
            <person name="Floyd S.K."/>
            <person name="Frommer W.B."/>
            <person name="Fujita T."/>
            <person name="Gramzow L."/>
            <person name="Gutensohn M."/>
            <person name="Harholt J."/>
            <person name="Hattori M."/>
            <person name="Heyl A."/>
            <person name="Hirai T."/>
            <person name="Hiwatashi Y."/>
            <person name="Ishikawa M."/>
            <person name="Iwata M."/>
            <person name="Karol K.G."/>
            <person name="Koehler B."/>
            <person name="Kolukisaoglu U."/>
            <person name="Kubo M."/>
            <person name="Kurata T."/>
            <person name="Lalonde S."/>
            <person name="Li K."/>
            <person name="Li Y."/>
            <person name="Litt A."/>
            <person name="Lyons E."/>
            <person name="Manning G."/>
            <person name="Maruyama T."/>
            <person name="Michael T.P."/>
            <person name="Mikami K."/>
            <person name="Miyazaki S."/>
            <person name="Morinaga S."/>
            <person name="Murata T."/>
            <person name="Mueller-Roeber B."/>
            <person name="Nelson D.R."/>
            <person name="Obara M."/>
            <person name="Oguri Y."/>
            <person name="Olmstead R.G."/>
            <person name="Onodera N."/>
            <person name="Petersen B.L."/>
            <person name="Pils B."/>
            <person name="Prigge M."/>
            <person name="Rensing S.A."/>
            <person name="Riano-Pachon D.M."/>
            <person name="Roberts A.W."/>
            <person name="Sato Y."/>
            <person name="Scheller H.V."/>
            <person name="Schulz B."/>
            <person name="Schulz C."/>
            <person name="Shakirov E.V."/>
            <person name="Shibagaki N."/>
            <person name="Shinohara N."/>
            <person name="Shippen D.E."/>
            <person name="Soerensen I."/>
            <person name="Sotooka R."/>
            <person name="Sugimoto N."/>
            <person name="Sugita M."/>
            <person name="Sumikawa N."/>
            <person name="Tanurdzic M."/>
            <person name="Theissen G."/>
            <person name="Ulvskov P."/>
            <person name="Wakazuki S."/>
            <person name="Weng J.K."/>
            <person name="Willats W.W."/>
            <person name="Wipf D."/>
            <person name="Wolf P.G."/>
            <person name="Yang L."/>
            <person name="Zimmer A.D."/>
            <person name="Zhu Q."/>
            <person name="Mitros T."/>
            <person name="Hellsten U."/>
            <person name="Loque D."/>
            <person name="Otillar R."/>
            <person name="Salamov A."/>
            <person name="Schmutz J."/>
            <person name="Shapiro H."/>
            <person name="Lindquist E."/>
            <person name="Lucas S."/>
            <person name="Rokhsar D."/>
            <person name="Grigoriev I.V."/>
        </authorList>
    </citation>
    <scope>NUCLEOTIDE SEQUENCE [LARGE SCALE GENOMIC DNA]</scope>
</reference>
<sequence>MKAALVFVVFAVVTFQIAFSSSSSSSLDEVEVYGVSAAVEPASNSSLVNPSEMDDWEQSGDGQIKHKRKSNNNNNNINININIFCKNKSMDGDHEEEEDDKKSMDHEHKDEKEQDDKTMDGFKRGAMALRGVWQLKKLLVHYCKRSGGSRGASEQKGEDDWSQELKRRGLPGSSQEAAQPGWAETDQEENERDLHKKEHSREMDSLPQNNVIFTWSCGSVAHHPDESDARMRGAKHEGASSGGLGGGTYVDKKFLDLLIRKIGCLENIIRWWLGSLGKSSFNGTGVKLFELLWKLFDGQLGCIEGHGEKYYEEIHP</sequence>
<evidence type="ECO:0000256" key="1">
    <source>
        <dbReference type="SAM" id="MobiDB-lite"/>
    </source>
</evidence>
<feature type="compositionally biased region" description="Basic and acidic residues" evidence="1">
    <location>
        <begin position="153"/>
        <end position="167"/>
    </location>
</feature>
<dbReference type="InParanoid" id="D8SG59"/>
<evidence type="ECO:0000313" key="4">
    <source>
        <dbReference type="Proteomes" id="UP000001514"/>
    </source>
</evidence>
<keyword evidence="2" id="KW-0732">Signal</keyword>
<accession>D8SG59</accession>
<feature type="region of interest" description="Disordered" evidence="1">
    <location>
        <begin position="44"/>
        <end position="75"/>
    </location>
</feature>
<dbReference type="KEGG" id="smo:SELMODRAFT_421721"/>
<evidence type="ECO:0000256" key="2">
    <source>
        <dbReference type="SAM" id="SignalP"/>
    </source>
</evidence>
<feature type="compositionally biased region" description="Basic and acidic residues" evidence="1">
    <location>
        <begin position="100"/>
        <end position="120"/>
    </location>
</feature>
<evidence type="ECO:0000313" key="3">
    <source>
        <dbReference type="EMBL" id="EFJ16627.1"/>
    </source>
</evidence>
<keyword evidence="4" id="KW-1185">Reference proteome</keyword>
<protein>
    <submittedName>
        <fullName evidence="3">Uncharacterized protein</fullName>
    </submittedName>
</protein>
<feature type="region of interest" description="Disordered" evidence="1">
    <location>
        <begin position="90"/>
        <end position="120"/>
    </location>
</feature>
<feature type="chain" id="PRO_5003122688" evidence="2">
    <location>
        <begin position="21"/>
        <end position="316"/>
    </location>
</feature>
<dbReference type="EMBL" id="GL377618">
    <property type="protein sequence ID" value="EFJ16627.1"/>
    <property type="molecule type" value="Genomic_DNA"/>
</dbReference>
<dbReference type="Gramene" id="EFJ16627">
    <property type="protein sequence ID" value="EFJ16627"/>
    <property type="gene ID" value="SELMODRAFT_421721"/>
</dbReference>
<proteinExistence type="predicted"/>
<dbReference type="Proteomes" id="UP000001514">
    <property type="component" value="Unassembled WGS sequence"/>
</dbReference>
<feature type="signal peptide" evidence="2">
    <location>
        <begin position="1"/>
        <end position="20"/>
    </location>
</feature>
<dbReference type="HOGENOM" id="CLU_881094_0_0_1"/>
<name>D8SG59_SELML</name>